<dbReference type="CDD" id="cd00102">
    <property type="entry name" value="IPT"/>
    <property type="match status" value="1"/>
</dbReference>
<accession>A0A5R8WJD1</accession>
<dbReference type="Gene3D" id="2.60.120.380">
    <property type="match status" value="1"/>
</dbReference>
<name>A0A5R8WJD1_9BACT</name>
<feature type="compositionally biased region" description="Polar residues" evidence="1">
    <location>
        <begin position="3106"/>
        <end position="3136"/>
    </location>
</feature>
<dbReference type="InterPro" id="IPR055353">
    <property type="entry name" value="DUF7619"/>
</dbReference>
<dbReference type="InterPro" id="IPR015943">
    <property type="entry name" value="WD40/YVTN_repeat-like_dom_sf"/>
</dbReference>
<dbReference type="Pfam" id="PF24595">
    <property type="entry name" value="DUF7619"/>
    <property type="match status" value="1"/>
</dbReference>
<evidence type="ECO:0000259" key="2">
    <source>
        <dbReference type="SMART" id="SM00429"/>
    </source>
</evidence>
<evidence type="ECO:0000313" key="4">
    <source>
        <dbReference type="Proteomes" id="UP000305517"/>
    </source>
</evidence>
<feature type="compositionally biased region" description="Gly residues" evidence="1">
    <location>
        <begin position="3054"/>
        <end position="3063"/>
    </location>
</feature>
<dbReference type="SUPFAM" id="SSF81296">
    <property type="entry name" value="E set domains"/>
    <property type="match status" value="1"/>
</dbReference>
<feature type="compositionally biased region" description="Gly residues" evidence="1">
    <location>
        <begin position="3028"/>
        <end position="3039"/>
    </location>
</feature>
<dbReference type="Proteomes" id="UP000305517">
    <property type="component" value="Unassembled WGS sequence"/>
</dbReference>
<dbReference type="InterPro" id="IPR014756">
    <property type="entry name" value="Ig_E-set"/>
</dbReference>
<feature type="compositionally biased region" description="Gly residues" evidence="1">
    <location>
        <begin position="3012"/>
        <end position="3021"/>
    </location>
</feature>
<dbReference type="Gene3D" id="2.60.40.10">
    <property type="entry name" value="Immunoglobulins"/>
    <property type="match status" value="6"/>
</dbReference>
<feature type="region of interest" description="Disordered" evidence="1">
    <location>
        <begin position="3000"/>
        <end position="3144"/>
    </location>
</feature>
<dbReference type="InterPro" id="IPR044023">
    <property type="entry name" value="Ig_7"/>
</dbReference>
<dbReference type="EMBL" id="VAJM01000015">
    <property type="protein sequence ID" value="TLM88904.1"/>
    <property type="molecule type" value="Genomic_DNA"/>
</dbReference>
<dbReference type="InterPro" id="IPR026444">
    <property type="entry name" value="Secre_tail"/>
</dbReference>
<evidence type="ECO:0000313" key="3">
    <source>
        <dbReference type="EMBL" id="TLM88904.1"/>
    </source>
</evidence>
<proteinExistence type="predicted"/>
<gene>
    <name evidence="3" type="ORF">FDY95_22235</name>
</gene>
<dbReference type="Pfam" id="PF19081">
    <property type="entry name" value="Ig_7"/>
    <property type="match status" value="4"/>
</dbReference>
<dbReference type="SUPFAM" id="SSF110296">
    <property type="entry name" value="Oligoxyloglucan reducing end-specific cellobiohydrolase"/>
    <property type="match status" value="1"/>
</dbReference>
<keyword evidence="4" id="KW-1185">Reference proteome</keyword>
<feature type="compositionally biased region" description="Gly residues" evidence="1">
    <location>
        <begin position="3073"/>
        <end position="3082"/>
    </location>
</feature>
<reference evidence="3 4" key="1">
    <citation type="submission" date="2019-05" db="EMBL/GenBank/DDBJ databases">
        <title>Hymenobacter edaphi sp. nov., isolated from abandoned arsenic-contaminated farmland soil.</title>
        <authorList>
            <person name="Nie L."/>
        </authorList>
    </citation>
    <scope>NUCLEOTIDE SEQUENCE [LARGE SCALE GENOMIC DNA]</scope>
    <source>
        <strain evidence="3 4">1-3-3-8</strain>
    </source>
</reference>
<dbReference type="InterPro" id="IPR002909">
    <property type="entry name" value="IPT_dom"/>
</dbReference>
<dbReference type="InterPro" id="IPR011635">
    <property type="entry name" value="CARDB"/>
</dbReference>
<dbReference type="Pfam" id="PF18962">
    <property type="entry name" value="Por_Secre_tail"/>
    <property type="match status" value="1"/>
</dbReference>
<comment type="caution">
    <text evidence="3">The sequence shown here is derived from an EMBL/GenBank/DDBJ whole genome shotgun (WGS) entry which is preliminary data.</text>
</comment>
<organism evidence="3 4">
    <name type="scientific">Hymenobacter jeollabukensis</name>
    <dbReference type="NCBI Taxonomy" id="2025313"/>
    <lineage>
        <taxon>Bacteria</taxon>
        <taxon>Pseudomonadati</taxon>
        <taxon>Bacteroidota</taxon>
        <taxon>Cytophagia</taxon>
        <taxon>Cytophagales</taxon>
        <taxon>Hymenobacteraceae</taxon>
        <taxon>Hymenobacter</taxon>
    </lineage>
</organism>
<evidence type="ECO:0000256" key="1">
    <source>
        <dbReference type="SAM" id="MobiDB-lite"/>
    </source>
</evidence>
<feature type="domain" description="IPT/TIG" evidence="2">
    <location>
        <begin position="1067"/>
        <end position="1145"/>
    </location>
</feature>
<dbReference type="NCBIfam" id="TIGR04183">
    <property type="entry name" value="Por_Secre_tail"/>
    <property type="match status" value="1"/>
</dbReference>
<dbReference type="Gene3D" id="2.130.10.10">
    <property type="entry name" value="YVTN repeat-like/Quinoprotein amine dehydrogenase"/>
    <property type="match status" value="1"/>
</dbReference>
<dbReference type="OrthoDB" id="610424at2"/>
<dbReference type="InterPro" id="IPR013783">
    <property type="entry name" value="Ig-like_fold"/>
</dbReference>
<dbReference type="Pfam" id="PF07705">
    <property type="entry name" value="CARDB"/>
    <property type="match status" value="3"/>
</dbReference>
<dbReference type="SMART" id="SM00429">
    <property type="entry name" value="IPT"/>
    <property type="match status" value="1"/>
</dbReference>
<sequence>MALHLYPNFGIFPVCAWKTELFSAKEHHPKPPHVRKTRGMVKPTWLLLLALLLWHTAARAQWTSQNLGTTTTNRGIQDFDMPNANVIWGVQYDASGTTPSAPGSGVILSTNGGTSWLSTNVATPNFGTKNIANVSAIDAATAYFSCYNPTSGGGLLVKTTNGGASFTEVATPTFTFLDFVHFFNATTGLLVSDPSAGEYEVFRTTNAGATWTRVPGASLPNPQAGDAAIVNQFSTFGTHIWFGTALGRVYHSPDQGVTWTQSDTGIPAPNGVALDNLTFTDALNGLAVGSNGTVARTTDGGTTWTTITPCGAFARRRISAVPGLPTTMVGISYDATNLASSVTYDGGQSWTPINTGTSFSTVYFFDATHGWAGGYSQAGGVGGVYKYTGTALSPPVVTALGGLRCGAGPVTLTASGAPTGGQYRWYTAPAGGTSIPGAITASFTTPSLSNTTTYYVSATTACGTYETARTAVTATIATAPSAPVTVGACGISSVTLTASGSPVGGSYRWYTVSSGGTPIAGATSATYTTPALSTTTTYYVSAVTSTANGGCESTRTPVTATLTSNLSAPTATGATTTGCGAGSVTLTATGAPAGGTYGWYTTVTGGTPILGITSGSYTTPVLSATTTYYVSTFTSAANGGCESPRTAVTAVVKLQPTAAIVPASSTTFCSGSVTLAANAGAALSAGSTTALNALAGSGTPIICDCPPGYVAVGYTGRTGSWMDQVQLACKQLRADGTLGNTVVYTSSNGTSTGGGATGPYLFPDNTVMVGATAYTNSNYIASLQGYGQSVAYIAGVGANNNTPTTNGLMSAASLGNVLGTVYAPSGAVITGMSGWSGLYTSGITFRYTPIAQFLETYLWSNGATTPTIVAGTLGTYTVTVSNAQGCSVTSAPITVTATTAPPAPSVTGNRRCGTGVVTLTATGAPSGGSYAWYTTATGGVPINGATSGSYTTPVLALSTTYYVSALSASSCEGPRTPVIATIDPAVPIPTVTALPSTVSLGQATTLSVTSPVAGTIYAWSGPGLTNATGPTVTVAPPATGPNTYTITANVGNCSANSQLTVAVTLPPPTITGFTPSAGPAGTSVVITGSGLLGNTAVSFNGVAATFSGVTNTAITAIVPPGATTGPVSVTTPGGTTSGTSNFTVVPVTLAVQAAVCLNAGTFALTGGSPAGGTYTGPGVSGGQFNPLTAGAGRHTITYSYTLNGVTSTATQPLTVSALPSVTLAAFVPRCQGSAAFILAGGLPTGGTYSGVGVSGGLFNPTMAGVGTHTITYSYTDGNGCTASAIQTITVLPTPTFASSATQVCTGQPVTLTVSNAGPGATYLWSPGGQTTASITNSPTAATTYSVTVTNAAGCTYPFSQVVTISPYTIPLGTVNLSLPLANAQNLEPAGTTLSWAPVAQAVSYDVYLWLSSSPVGQPATPLISNLTSINLALPAASLAFGQTYNWQVVARNPCFSRASAVRTFSTRFLPDLRVTNLAAPATATVNQTLTVSWRVTNSGAGGTGSTTWTDYVYLSPDHDIRVAEDVLLGQFPNQQALQPNQSYVQTLDLAIPSTVRAGSYHLYVLTNRIDAYCQSVFINGTDSCSTVRGIHSPPTVTETNIANNWRHQPLTIQYPASLPDLALGPIGVPSVAFTSSQLNATYRLINRGTASARGNLSFPSGPYLCDGNYWLNSFYLSRDSMLSTATDVLLSTERFFPRDVKFGARATVFVPGTVTSGGGGSSGSYQCAPGALTHSDVIEVDSSLVTRAALVIPFNTLSGTYYVLAVADAGDNVLEGYGENNNVRASSPIAITLAPPPDLVVTQVTAPATAGVGHTLAVSWQVQNDGAKAPDASETVWYDKVFLSRLPTFNPDSAIALGELMHTVATAPFGPGARYSQSQSLPLPRGLSGQFYVYVWTDAHNQVFEYNADGNNISRSPNRVNLTYTTYPDLVVTSISLPDTVVFGQPYTMSWTIKNQGLAATAGAFVDQIVASADTLLSSSYAVQSSAAYSGIIQPGQSVTRQLTHTFSYQPALANRRAYYFVRTDATDAVYEYGHENNNQSGTHRVGRGGVFMKVVVSSGTGPSSGPLPVHDLRPLALSAPASAGSGSRINMTARVRNFGPDSIASGTWRDVVYLSTDTVLSAGDQNLTYISRQATRAAGNSYSQSLAVTLPNGISGMYYLLYSTGESASGVYDAVPANNVRFRPIAMQLTSPADLVVTSMVSPDSLYAGQTIRLPYRLANQGAGTTVLSRSPWYVGAYLSTTPTLTGTARQVGSRPLTQTLAAGAALVDTVTFTVPSTYLGNYYLIVKADNSDDIYEYNAEGNNTRNQPVYVQAAPQADLVVTDVSGPATALLGVPTTLSYTVRNTGAYATVGTLTNNLYVSNNRPYLSAGDRFFGQQTLQGLVLAPGAQLTRTVTATPLALKPGYYRSVAQANALQQVAETNYTNNRLVGSDSTHWDVSVLPLGVQVRNIPLAATDHLFYQLTVAANLDVLLTLSSNLTTGSNELYVAYDRIPTSSDYDYRFTTPESPIQQIVLPATHAGTYYIYVRNASQSPIQQVSLLAQPLPYSIRSITPSTVGKGVVTTALNGAGFRSGIRVRLRNSSSSIVATAQVTRFISTMELRLRWDLTTVPAGAYTVETENPNGDMQQLPDGLHIVPATTFSVDYQEQAPSTLRAGRSGEFVYSFRNTSNVDIPVLHGQFSMLSGAQITNVRGTAGNPLLGSRWNLTSTAGATAVKDWYAPGDGLVYVPFIARNVPPGGQVTIQFTAGLQHYRSNELTVRQQAFAYETSDLLARLGAQIETMRRFLLANPVELKVNVSPAMMALVANRKAYADTLLTRLFRVGLLEPADTVGFDFTCDSCLHLDSAPVTSTGQLFNSGYAIATQDTTGVALSANGAYRWKINKYGGQAGQALGWDLLRVNGTLAVQASPSQPFVIQVTSFSYLNQPGLLAGWYPAVDASWPIAIASGGITGFAATKFSVDASRFSAHNNLYGGSFSVHQAGDTLKLVFTAARPGLGMAGIPGAPGAPGEPGSPGGKGGSGNNTIAPGVGGKGGQGGPGIPDWAAPNGIAVPAGNGGRGGEGGDPLPNTSNRGGHGGDGGDAGDFALNSNGTLTGAGTVGLGGSPGQSSAGYPSGNPGNAGQVSSRTTAPVSTSPDAGTVVLSRGLGDINNPAGKSCNPLPVSDDLCDATVDALGTMETFFNEKAKFKRKGVAYVTKYLSKAVAPGDPMTACTLDAMVNFVGDRVELIGPEDLNPVGVAVFFKDFTIAGLQLGLRLYNCQNQFGRGKGQVEPGHIDQVGEWINLLDIGKGFKLDWLVNGSIYALKKLCVPIVNPCDPNEIQGPEGYGPAKIVAASATLPYKVLFENDSAQASASAQRINIRVPIDRNLNPLSVQLGDVNFHNRTMHIPSGLASYHTVFPLADSIGVDVELTAGVDVVRRELFWEFQAIDRATGLPPANPLAGFLPANSSTHDGEGFVLFSMRPRRGAVTGDSIKVKAAIVFDNNDVIDTNETLNTVDAVAPHSLVSPIAAAADSVYQIRVLAQDDTGGSGVRSFDLYVSTDAQNYQPYLAGLTASPVSFTARAGQNYYFYALVTDNVGNAESAKTAFEASIAPCPLPTAVQVLNITTTTAGVAFVGSLLATGGYQAIATPVGGGAPVSVQGTSSPLVLNGLSPGTSYTLIIRGDCGGADSFTSPILFTTAGTPLPDLVVSTNQTLHGGNYRNVTIVAGGILHLTSSLTVAGAMSVQTGGMLDTHPAGTASCALVSGTGSFELMAGATLRICDPAGITLSGSTGSVQVEGTRRFSSDASYVYDGLAPQVTGAGLPAQVRYLGNVGEPLALSQAVSIAQVLEANAAFNTAGMSCTLLSSAQGTALVRYNDTTNPTMTGNVTVQRYIDPAQNPGPGYRHYASPVINAPFADLTTSGFTPTLNPAYNTAAQPNTVTPFPTVFGYDESRIPTTVSNYGAFDKGWFSPGGNLVTGRGYTVNIPATEKVDFVGLLYNGTLNLPLSFVPSAVPGWQLLGNPYAAPLDWSLVNRPVGMDAAMYVFSSTGQYTGNYRAYLNGIGSGSPIVPSSQGFFVRTTAAATLTVTNAARVIEFRTTDPTFQRGNDPRPQLKLELQAGTPAAPTGLADASYLYLEAGATTGVDAAYDAVKLGNPSGLNLSSEGPGAATALAINGMPLTSLSSATVIPLHVALPSSGTYTLRAASRLNLPDNLDIVLTDMLTGQRIDLRHQPDYQFAAVATAPVTGRFFLNLVPGANPLATTTGLTASNVSVFPNPTHQAVTVLVPAVRGAATVEATLLSVLGQTVHQQKAELPATGTRLTLDVSGLASGVYMLRLQAASATLIHRVVVE</sequence>
<protein>
    <submittedName>
        <fullName evidence="3">T9SS type A sorting domain-containing protein</fullName>
    </submittedName>
</protein>